<sequence>MAKKVADLLVENLVNAGVKRLYAVTGDSLNPINDAVRRDGRLEWIHVRHEEAGAYAASMDAELDGIGCCMGSSGPGHVHLINGLYDANRSGNPVIAIATTINTDKLGMDNFQETNIVKLFDDCSKYCVMTNTPEQAANAFQSAIQHAIQDRGVAVVGLPGDVSESEVTEITTANKNFTTHSRLIPGKEELKELAEVINTNKKVMLFCGYGCKDAQDEAMQLSEQLNAPMGYSFRGKIFFDKISNPFAVGLNGLLGSKSGFKAMQEADLLILLGTDFPYTDFLPEDNTIIQIDDKPERIGRRAKVDYGYAGKIKDTLEALLPLLDRKTDDDFLKAMRELHNDQEEKYASYVQAKSEGKNIHPEFVASVIDDVATDDAIFTVDTGMSAVWAARYIKGKRNRYLTGSFNHGSMANAMPMAIGAGLSRPDRQVIALCGDGGISMLLGDLMTISQYNIPVKIIIFNNRTLGMVKVEMLVAGYPDWQTDMKNPDFAKVAEAMGIKAWNVDQCENVQSTLEVAFAHNGPALINIFTDPDALAMPPKVEFDQIKGFTKSMGKLMLNGQVADVIDTAKSNMKYLKELF</sequence>
<evidence type="ECO:0000313" key="7">
    <source>
        <dbReference type="EMBL" id="PYE82882.1"/>
    </source>
</evidence>
<keyword evidence="8" id="KW-1185">Reference proteome</keyword>
<comment type="similarity">
    <text evidence="1 3">Belongs to the TPP enzyme family.</text>
</comment>
<reference evidence="7 8" key="1">
    <citation type="submission" date="2018-06" db="EMBL/GenBank/DDBJ databases">
        <title>Genomic Encyclopedia of Type Strains, Phase III (KMG-III): the genomes of soil and plant-associated and newly described type strains.</title>
        <authorList>
            <person name="Whitman W."/>
        </authorList>
    </citation>
    <scope>NUCLEOTIDE SEQUENCE [LARGE SCALE GENOMIC DNA]</scope>
    <source>
        <strain evidence="7 8">CECT 7945</strain>
    </source>
</reference>
<evidence type="ECO:0000256" key="1">
    <source>
        <dbReference type="ARBA" id="ARBA00007812"/>
    </source>
</evidence>
<accession>A0A2V4WZ05</accession>
<dbReference type="InterPro" id="IPR029035">
    <property type="entry name" value="DHS-like_NAD/FAD-binding_dom"/>
</dbReference>
<dbReference type="InterPro" id="IPR029061">
    <property type="entry name" value="THDP-binding"/>
</dbReference>
<dbReference type="CDD" id="cd07039">
    <property type="entry name" value="TPP_PYR_POX"/>
    <property type="match status" value="1"/>
</dbReference>
<dbReference type="InterPro" id="IPR047210">
    <property type="entry name" value="TPP_PYR_POXB-like"/>
</dbReference>
<dbReference type="GO" id="GO:0000287">
    <property type="term" value="F:magnesium ion binding"/>
    <property type="evidence" value="ECO:0007669"/>
    <property type="project" value="InterPro"/>
</dbReference>
<dbReference type="OrthoDB" id="4494979at2"/>
<dbReference type="Gene3D" id="3.40.50.1220">
    <property type="entry name" value="TPP-binding domain"/>
    <property type="match status" value="1"/>
</dbReference>
<dbReference type="InterPro" id="IPR047212">
    <property type="entry name" value="TPP_POXB-like"/>
</dbReference>
<dbReference type="GO" id="GO:0019752">
    <property type="term" value="P:carboxylic acid metabolic process"/>
    <property type="evidence" value="ECO:0007669"/>
    <property type="project" value="UniProtKB-ARBA"/>
</dbReference>
<keyword evidence="2 3" id="KW-0786">Thiamine pyrophosphate</keyword>
<evidence type="ECO:0000313" key="8">
    <source>
        <dbReference type="Proteomes" id="UP000248054"/>
    </source>
</evidence>
<dbReference type="InterPro" id="IPR012001">
    <property type="entry name" value="Thiamin_PyroP_enz_TPP-bd_dom"/>
</dbReference>
<feature type="domain" description="Thiamine pyrophosphate enzyme central" evidence="4">
    <location>
        <begin position="190"/>
        <end position="319"/>
    </location>
</feature>
<feature type="domain" description="Thiamine pyrophosphate enzyme TPP-binding" evidence="5">
    <location>
        <begin position="381"/>
        <end position="527"/>
    </location>
</feature>
<evidence type="ECO:0000259" key="6">
    <source>
        <dbReference type="Pfam" id="PF02776"/>
    </source>
</evidence>
<feature type="domain" description="Thiamine pyrophosphate enzyme N-terminal TPP-binding" evidence="6">
    <location>
        <begin position="4"/>
        <end position="117"/>
    </location>
</feature>
<dbReference type="Gene3D" id="3.40.50.970">
    <property type="match status" value="2"/>
</dbReference>
<dbReference type="PROSITE" id="PS00187">
    <property type="entry name" value="TPP_ENZYMES"/>
    <property type="match status" value="1"/>
</dbReference>
<dbReference type="EMBL" id="QJTD01000001">
    <property type="protein sequence ID" value="PYE82882.1"/>
    <property type="molecule type" value="Genomic_DNA"/>
</dbReference>
<dbReference type="SUPFAM" id="SSF52467">
    <property type="entry name" value="DHS-like NAD/FAD-binding domain"/>
    <property type="match status" value="1"/>
</dbReference>
<dbReference type="GO" id="GO:0030976">
    <property type="term" value="F:thiamine pyrophosphate binding"/>
    <property type="evidence" value="ECO:0007669"/>
    <property type="project" value="InterPro"/>
</dbReference>
<dbReference type="InterPro" id="IPR012000">
    <property type="entry name" value="Thiamin_PyroP_enz_cen_dom"/>
</dbReference>
<dbReference type="Pfam" id="PF02776">
    <property type="entry name" value="TPP_enzyme_N"/>
    <property type="match status" value="1"/>
</dbReference>
<evidence type="ECO:0000259" key="5">
    <source>
        <dbReference type="Pfam" id="PF02775"/>
    </source>
</evidence>
<dbReference type="AlphaFoldDB" id="A0A2V4WZ05"/>
<dbReference type="RefSeq" id="WP_110473868.1">
    <property type="nucleotide sequence ID" value="NZ_BMWQ01000001.1"/>
</dbReference>
<dbReference type="Proteomes" id="UP000248054">
    <property type="component" value="Unassembled WGS sequence"/>
</dbReference>
<organism evidence="7 8">
    <name type="scientific">Winogradskyella epiphytica</name>
    <dbReference type="NCBI Taxonomy" id="262005"/>
    <lineage>
        <taxon>Bacteria</taxon>
        <taxon>Pseudomonadati</taxon>
        <taxon>Bacteroidota</taxon>
        <taxon>Flavobacteriia</taxon>
        <taxon>Flavobacteriales</taxon>
        <taxon>Flavobacteriaceae</taxon>
        <taxon>Winogradskyella</taxon>
    </lineage>
</organism>
<comment type="caution">
    <text evidence="7">The sequence shown here is derived from an EMBL/GenBank/DDBJ whole genome shotgun (WGS) entry which is preliminary data.</text>
</comment>
<proteinExistence type="inferred from homology"/>
<dbReference type="CDD" id="cd02014">
    <property type="entry name" value="TPP_POX"/>
    <property type="match status" value="1"/>
</dbReference>
<protein>
    <submittedName>
        <fullName evidence="7">Pyruvate dehydrogenase (Quinone)</fullName>
    </submittedName>
</protein>
<dbReference type="GO" id="GO:0003824">
    <property type="term" value="F:catalytic activity"/>
    <property type="evidence" value="ECO:0007669"/>
    <property type="project" value="InterPro"/>
</dbReference>
<dbReference type="Pfam" id="PF00205">
    <property type="entry name" value="TPP_enzyme_M"/>
    <property type="match status" value="1"/>
</dbReference>
<evidence type="ECO:0000259" key="4">
    <source>
        <dbReference type="Pfam" id="PF00205"/>
    </source>
</evidence>
<evidence type="ECO:0000256" key="2">
    <source>
        <dbReference type="ARBA" id="ARBA00023052"/>
    </source>
</evidence>
<dbReference type="InterPro" id="IPR011766">
    <property type="entry name" value="TPP_enzyme_TPP-bd"/>
</dbReference>
<gene>
    <name evidence="7" type="ORF">DFQ11_101311</name>
</gene>
<dbReference type="PANTHER" id="PTHR42981:SF2">
    <property type="entry name" value="PYRUVATE DEHYDROGENASE [UBIQUINONE]"/>
    <property type="match status" value="1"/>
</dbReference>
<keyword evidence="7" id="KW-0670">Pyruvate</keyword>
<dbReference type="SUPFAM" id="SSF52518">
    <property type="entry name" value="Thiamin diphosphate-binding fold (THDP-binding)"/>
    <property type="match status" value="2"/>
</dbReference>
<name>A0A2V4WZ05_9FLAO</name>
<evidence type="ECO:0000256" key="3">
    <source>
        <dbReference type="RuleBase" id="RU362132"/>
    </source>
</evidence>
<dbReference type="InterPro" id="IPR047211">
    <property type="entry name" value="POXB-like"/>
</dbReference>
<dbReference type="PANTHER" id="PTHR42981">
    <property type="entry name" value="PYRUVATE DEHYDROGENASE [UBIQUINONE]"/>
    <property type="match status" value="1"/>
</dbReference>
<dbReference type="Pfam" id="PF02775">
    <property type="entry name" value="TPP_enzyme_C"/>
    <property type="match status" value="1"/>
</dbReference>
<dbReference type="InterPro" id="IPR000399">
    <property type="entry name" value="TPP-bd_CS"/>
</dbReference>